<feature type="domain" description="Response regulatory" evidence="7">
    <location>
        <begin position="6"/>
        <end position="122"/>
    </location>
</feature>
<dbReference type="SMART" id="SM00448">
    <property type="entry name" value="REC"/>
    <property type="match status" value="1"/>
</dbReference>
<evidence type="ECO:0000259" key="6">
    <source>
        <dbReference type="PROSITE" id="PS50043"/>
    </source>
</evidence>
<dbReference type="Pfam" id="PF00072">
    <property type="entry name" value="Response_reg"/>
    <property type="match status" value="1"/>
</dbReference>
<protein>
    <submittedName>
        <fullName evidence="8">Nitrate/nitrite response regulator protein</fullName>
    </submittedName>
</protein>
<evidence type="ECO:0000256" key="5">
    <source>
        <dbReference type="PROSITE-ProRule" id="PRU00169"/>
    </source>
</evidence>
<dbReference type="InterPro" id="IPR016032">
    <property type="entry name" value="Sig_transdc_resp-reg_C-effctor"/>
</dbReference>
<evidence type="ECO:0000256" key="1">
    <source>
        <dbReference type="ARBA" id="ARBA00022553"/>
    </source>
</evidence>
<dbReference type="InterPro" id="IPR058245">
    <property type="entry name" value="NreC/VraR/RcsB-like_REC"/>
</dbReference>
<evidence type="ECO:0000256" key="4">
    <source>
        <dbReference type="ARBA" id="ARBA00023163"/>
    </source>
</evidence>
<dbReference type="PRINTS" id="PR00038">
    <property type="entry name" value="HTHLUXR"/>
</dbReference>
<reference evidence="8" key="1">
    <citation type="submission" date="2020-02" db="EMBL/GenBank/DDBJ databases">
        <authorList>
            <person name="Meier V. D."/>
        </authorList>
    </citation>
    <scope>NUCLEOTIDE SEQUENCE</scope>
    <source>
        <strain evidence="8">AVDCRST_MAG43</strain>
    </source>
</reference>
<dbReference type="CDD" id="cd06170">
    <property type="entry name" value="LuxR_C_like"/>
    <property type="match status" value="1"/>
</dbReference>
<dbReference type="PROSITE" id="PS50043">
    <property type="entry name" value="HTH_LUXR_2"/>
    <property type="match status" value="1"/>
</dbReference>
<dbReference type="GO" id="GO:0003677">
    <property type="term" value="F:DNA binding"/>
    <property type="evidence" value="ECO:0007669"/>
    <property type="project" value="UniProtKB-KW"/>
</dbReference>
<dbReference type="GO" id="GO:0000160">
    <property type="term" value="P:phosphorelay signal transduction system"/>
    <property type="evidence" value="ECO:0007669"/>
    <property type="project" value="InterPro"/>
</dbReference>
<feature type="modified residue" description="4-aspartylphosphate" evidence="5">
    <location>
        <position position="57"/>
    </location>
</feature>
<dbReference type="InterPro" id="IPR000792">
    <property type="entry name" value="Tscrpt_reg_LuxR_C"/>
</dbReference>
<dbReference type="PANTHER" id="PTHR43214:SF24">
    <property type="entry name" value="TRANSCRIPTIONAL REGULATORY PROTEIN NARL-RELATED"/>
    <property type="match status" value="1"/>
</dbReference>
<keyword evidence="3" id="KW-0238">DNA-binding</keyword>
<dbReference type="EMBL" id="CADCWI010000104">
    <property type="protein sequence ID" value="CAA9563087.1"/>
    <property type="molecule type" value="Genomic_DNA"/>
</dbReference>
<keyword evidence="4" id="KW-0804">Transcription</keyword>
<dbReference type="CDD" id="cd17535">
    <property type="entry name" value="REC_NarL-like"/>
    <property type="match status" value="1"/>
</dbReference>
<proteinExistence type="predicted"/>
<dbReference type="Gene3D" id="3.40.50.2300">
    <property type="match status" value="1"/>
</dbReference>
<evidence type="ECO:0000259" key="7">
    <source>
        <dbReference type="PROSITE" id="PS50110"/>
    </source>
</evidence>
<dbReference type="SUPFAM" id="SSF52172">
    <property type="entry name" value="CheY-like"/>
    <property type="match status" value="1"/>
</dbReference>
<dbReference type="InterPro" id="IPR001789">
    <property type="entry name" value="Sig_transdc_resp-reg_receiver"/>
</dbReference>
<gene>
    <name evidence="8" type="ORF">AVDCRST_MAG43-2089</name>
</gene>
<dbReference type="SMART" id="SM00421">
    <property type="entry name" value="HTH_LUXR"/>
    <property type="match status" value="1"/>
</dbReference>
<dbReference type="PROSITE" id="PS50110">
    <property type="entry name" value="RESPONSE_REGULATORY"/>
    <property type="match status" value="1"/>
</dbReference>
<name>A0A6J4UZX7_9BACT</name>
<evidence type="ECO:0000313" key="8">
    <source>
        <dbReference type="EMBL" id="CAA9563087.1"/>
    </source>
</evidence>
<evidence type="ECO:0000256" key="2">
    <source>
        <dbReference type="ARBA" id="ARBA00023015"/>
    </source>
</evidence>
<sequence>MDSTVRIVVADDHPLFRKGMVTLLSSEPGFSVVGEAATGAEAIGVVAATTVDVVLMDLQMPEMGGIPAIQRLKAQAPEVRILVVTLFEDEDSVFLALRAGAHGYVLKDAWDEEFIRAIKAVAAGESIFSPAIATRVLAWFGLRRHHDADVFTGLTHREREILDELANGYGNAMIARHLGISSKTVANHLSTIFAKLQVPDRGAAIVRARDAGFGASPPDGT</sequence>
<keyword evidence="1 5" id="KW-0597">Phosphoprotein</keyword>
<dbReference type="AlphaFoldDB" id="A0A6J4UZX7"/>
<dbReference type="SUPFAM" id="SSF46894">
    <property type="entry name" value="C-terminal effector domain of the bipartite response regulators"/>
    <property type="match status" value="1"/>
</dbReference>
<accession>A0A6J4UZX7</accession>
<dbReference type="InterPro" id="IPR011006">
    <property type="entry name" value="CheY-like_superfamily"/>
</dbReference>
<feature type="domain" description="HTH luxR-type" evidence="6">
    <location>
        <begin position="147"/>
        <end position="212"/>
    </location>
</feature>
<dbReference type="Pfam" id="PF00196">
    <property type="entry name" value="GerE"/>
    <property type="match status" value="1"/>
</dbReference>
<organism evidence="8">
    <name type="scientific">uncultured Thermomicrobiales bacterium</name>
    <dbReference type="NCBI Taxonomy" id="1645740"/>
    <lineage>
        <taxon>Bacteria</taxon>
        <taxon>Pseudomonadati</taxon>
        <taxon>Thermomicrobiota</taxon>
        <taxon>Thermomicrobia</taxon>
        <taxon>Thermomicrobiales</taxon>
        <taxon>environmental samples</taxon>
    </lineage>
</organism>
<evidence type="ECO:0000256" key="3">
    <source>
        <dbReference type="ARBA" id="ARBA00023125"/>
    </source>
</evidence>
<dbReference type="GO" id="GO:0006355">
    <property type="term" value="P:regulation of DNA-templated transcription"/>
    <property type="evidence" value="ECO:0007669"/>
    <property type="project" value="InterPro"/>
</dbReference>
<dbReference type="InterPro" id="IPR039420">
    <property type="entry name" value="WalR-like"/>
</dbReference>
<keyword evidence="2" id="KW-0805">Transcription regulation</keyword>
<dbReference type="PANTHER" id="PTHR43214">
    <property type="entry name" value="TWO-COMPONENT RESPONSE REGULATOR"/>
    <property type="match status" value="1"/>
</dbReference>